<evidence type="ECO:0000256" key="7">
    <source>
        <dbReference type="PIRNR" id="PIRNR001123"/>
    </source>
</evidence>
<evidence type="ECO:0000256" key="1">
    <source>
        <dbReference type="ARBA" id="ARBA00001947"/>
    </source>
</evidence>
<accession>A0A916Q9W3</accession>
<dbReference type="InterPro" id="IPR011650">
    <property type="entry name" value="Peptidase_M20_dimer"/>
</dbReference>
<dbReference type="Proteomes" id="UP000654993">
    <property type="component" value="Unassembled WGS sequence"/>
</dbReference>
<dbReference type="GO" id="GO:0006508">
    <property type="term" value="P:proteolysis"/>
    <property type="evidence" value="ECO:0007669"/>
    <property type="project" value="UniProtKB-KW"/>
</dbReference>
<comment type="cofactor">
    <cofactor evidence="9">
        <name>a divalent metal cation</name>
        <dbReference type="ChEBI" id="CHEBI:60240"/>
    </cofactor>
    <text evidence="9">Binds 2 divalent metal cations per subunit.</text>
</comment>
<dbReference type="SUPFAM" id="SSF53187">
    <property type="entry name" value="Zn-dependent exopeptidases"/>
    <property type="match status" value="1"/>
</dbReference>
<evidence type="ECO:0000256" key="4">
    <source>
        <dbReference type="ARBA" id="ARBA00022801"/>
    </source>
</evidence>
<evidence type="ECO:0000313" key="12">
    <source>
        <dbReference type="Proteomes" id="UP000654993"/>
    </source>
</evidence>
<dbReference type="GO" id="GO:0004177">
    <property type="term" value="F:aminopeptidase activity"/>
    <property type="evidence" value="ECO:0007669"/>
    <property type="project" value="UniProtKB-UniRule"/>
</dbReference>
<feature type="binding site" evidence="9">
    <location>
        <position position="110"/>
    </location>
    <ligand>
        <name>Zn(2+)</name>
        <dbReference type="ChEBI" id="CHEBI:29105"/>
        <label>1</label>
    </ligand>
</feature>
<protein>
    <recommendedName>
        <fullName evidence="10">Peptidase M20 dimerisation domain-containing protein</fullName>
    </recommendedName>
</protein>
<keyword evidence="4" id="KW-0378">Hydrolase</keyword>
<proteinExistence type="inferred from homology"/>
<evidence type="ECO:0000256" key="9">
    <source>
        <dbReference type="PIRSR" id="PIRSR001123-2"/>
    </source>
</evidence>
<comment type="cofactor">
    <cofactor evidence="1">
        <name>Zn(2+)</name>
        <dbReference type="ChEBI" id="CHEBI:29105"/>
    </cofactor>
</comment>
<feature type="binding site" evidence="9">
    <location>
        <position position="144"/>
    </location>
    <ligand>
        <name>Zn(2+)</name>
        <dbReference type="ChEBI" id="CHEBI:29105"/>
        <label>2</label>
    </ligand>
</feature>
<dbReference type="PANTHER" id="PTHR42994:SF2">
    <property type="entry name" value="PEPTIDASE"/>
    <property type="match status" value="1"/>
</dbReference>
<reference evidence="11" key="1">
    <citation type="submission" date="2020-08" db="EMBL/GenBank/DDBJ databases">
        <authorList>
            <person name="Uke A."/>
            <person name="Chhe C."/>
            <person name="Baramee S."/>
            <person name="Kosugi A."/>
        </authorList>
    </citation>
    <scope>NUCLEOTIDE SEQUENCE</scope>
    <source>
        <strain evidence="11">DA-C8</strain>
    </source>
</reference>
<dbReference type="InterPro" id="IPR002933">
    <property type="entry name" value="Peptidase_M20"/>
</dbReference>
<comment type="similarity">
    <text evidence="7">Belongs to the peptidase M42 family.</text>
</comment>
<dbReference type="EMBL" id="BMAQ01000001">
    <property type="protein sequence ID" value="GFR36810.1"/>
    <property type="molecule type" value="Genomic_DNA"/>
</dbReference>
<sequence length="381" mass="41093">MVNEQRLIETFIELVQVDSESGHEGEICKLLEQKFSELGLKVYVDDTMEQTGHGAGNLFAEWEADEGLESALPILFNSHMDTVTPGVGIKPRLDDDGYIRSDGTTILGSDDKAGIAAMLEAIQVIQENKIPHGPLQFVITVGEESGLVGAKAISPEKLKGRYGYALDSNGKVGEISVAGPSQAQIRVKVHGKSAHAGVNPEDGISAIQVASKAISRMPLGRIDEETSANIGRFAGGGPTNIVCDYVEIEAEARSLVEEKLHAQVEAMKQAFEQTAEEFGAKVEFHSEVIYPGYKFDETAPVVKLASQALQKIGREVKLLRSGGGSDANIFNGHGVPMVNLAIGYELIHTTKEQMPVEELVKTTELVIALVEEAANKQQDWS</sequence>
<comment type="caution">
    <text evidence="11">The sequence shown here is derived from an EMBL/GenBank/DDBJ whole genome shotgun (WGS) entry which is preliminary data.</text>
</comment>
<keyword evidence="12" id="KW-1185">Reference proteome</keyword>
<keyword evidence="5" id="KW-0862">Zinc</keyword>
<dbReference type="PIRSF" id="PIRSF001123">
    <property type="entry name" value="PepA_GA"/>
    <property type="match status" value="1"/>
</dbReference>
<dbReference type="RefSeq" id="WP_200965103.1">
    <property type="nucleotide sequence ID" value="NZ_BMAQ01000001.1"/>
</dbReference>
<evidence type="ECO:0000256" key="8">
    <source>
        <dbReference type="PIRSR" id="PIRSR001123-1"/>
    </source>
</evidence>
<dbReference type="Gene3D" id="3.40.630.10">
    <property type="entry name" value="Zn peptidases"/>
    <property type="match status" value="1"/>
</dbReference>
<dbReference type="Pfam" id="PF07687">
    <property type="entry name" value="M20_dimer"/>
    <property type="match status" value="1"/>
</dbReference>
<name>A0A916Q9W3_9BACL</name>
<feature type="active site" description="Proton acceptor" evidence="8">
    <location>
        <position position="143"/>
    </location>
</feature>
<dbReference type="NCBIfam" id="TIGR01883">
    <property type="entry name" value="PepT-like"/>
    <property type="match status" value="1"/>
</dbReference>
<dbReference type="GO" id="GO:0008237">
    <property type="term" value="F:metallopeptidase activity"/>
    <property type="evidence" value="ECO:0007669"/>
    <property type="project" value="UniProtKB-KW"/>
</dbReference>
<evidence type="ECO:0000256" key="6">
    <source>
        <dbReference type="ARBA" id="ARBA00023049"/>
    </source>
</evidence>
<organism evidence="11 12">
    <name type="scientific">Insulibacter thermoxylanivorax</name>
    <dbReference type="NCBI Taxonomy" id="2749268"/>
    <lineage>
        <taxon>Bacteria</taxon>
        <taxon>Bacillati</taxon>
        <taxon>Bacillota</taxon>
        <taxon>Bacilli</taxon>
        <taxon>Bacillales</taxon>
        <taxon>Paenibacillaceae</taxon>
        <taxon>Insulibacter</taxon>
    </lineage>
</organism>
<gene>
    <name evidence="11" type="primary">yqjE</name>
    <name evidence="11" type="ORF">PRECH8_01060</name>
</gene>
<keyword evidence="2" id="KW-0645">Protease</keyword>
<dbReference type="PROSITE" id="PS00759">
    <property type="entry name" value="ARGE_DAPE_CPG2_2"/>
    <property type="match status" value="1"/>
</dbReference>
<feature type="binding site" evidence="9">
    <location>
        <position position="167"/>
    </location>
    <ligand>
        <name>Zn(2+)</name>
        <dbReference type="ChEBI" id="CHEBI:29105"/>
        <label>1</label>
    </ligand>
</feature>
<dbReference type="InterPro" id="IPR010162">
    <property type="entry name" value="PepT-like"/>
</dbReference>
<evidence type="ECO:0000313" key="11">
    <source>
        <dbReference type="EMBL" id="GFR36810.1"/>
    </source>
</evidence>
<feature type="domain" description="Peptidase M20 dimerisation" evidence="10">
    <location>
        <begin position="183"/>
        <end position="277"/>
    </location>
</feature>
<dbReference type="PANTHER" id="PTHR42994">
    <property type="entry name" value="PEPTIDASE T"/>
    <property type="match status" value="1"/>
</dbReference>
<evidence type="ECO:0000256" key="5">
    <source>
        <dbReference type="ARBA" id="ARBA00022833"/>
    </source>
</evidence>
<dbReference type="InterPro" id="IPR036264">
    <property type="entry name" value="Bact_exopeptidase_dim_dom"/>
</dbReference>
<dbReference type="Pfam" id="PF01546">
    <property type="entry name" value="Peptidase_M20"/>
    <property type="match status" value="1"/>
</dbReference>
<keyword evidence="3 9" id="KW-0479">Metal-binding</keyword>
<dbReference type="SUPFAM" id="SSF55031">
    <property type="entry name" value="Bacterial exopeptidase dimerisation domain"/>
    <property type="match status" value="1"/>
</dbReference>
<evidence type="ECO:0000256" key="3">
    <source>
        <dbReference type="ARBA" id="ARBA00022723"/>
    </source>
</evidence>
<reference evidence="11" key="2">
    <citation type="journal article" date="2021" name="Data Brief">
        <title>Draft genome sequence data of the facultative, thermophilic, xylanolytic bacterium Paenibacillus sp. strain DA-C8.</title>
        <authorList>
            <person name="Chhe C."/>
            <person name="Uke A."/>
            <person name="Baramee S."/>
            <person name="Ungkulpasvich U."/>
            <person name="Tachaapaikoon C."/>
            <person name="Pason P."/>
            <person name="Waeonukul R."/>
            <person name="Ratanakhanokchai K."/>
            <person name="Kosugi A."/>
        </authorList>
    </citation>
    <scope>NUCLEOTIDE SEQUENCE</scope>
    <source>
        <strain evidence="11">DA-C8</strain>
    </source>
</reference>
<keyword evidence="6" id="KW-0482">Metalloprotease</keyword>
<dbReference type="Gene3D" id="3.30.70.360">
    <property type="match status" value="1"/>
</dbReference>
<feature type="binding site" evidence="9">
    <location>
        <position position="110"/>
    </location>
    <ligand>
        <name>Zn(2+)</name>
        <dbReference type="ChEBI" id="CHEBI:29105"/>
        <label>2</label>
    </ligand>
</feature>
<dbReference type="InterPro" id="IPR008007">
    <property type="entry name" value="Peptidase_M42"/>
</dbReference>
<evidence type="ECO:0000256" key="2">
    <source>
        <dbReference type="ARBA" id="ARBA00022670"/>
    </source>
</evidence>
<dbReference type="GO" id="GO:0046872">
    <property type="term" value="F:metal ion binding"/>
    <property type="evidence" value="ECO:0007669"/>
    <property type="project" value="UniProtKB-UniRule"/>
</dbReference>
<dbReference type="InterPro" id="IPR001261">
    <property type="entry name" value="ArgE/DapE_CS"/>
</dbReference>
<dbReference type="PROSITE" id="PS00758">
    <property type="entry name" value="ARGE_DAPE_CPG2_1"/>
    <property type="match status" value="1"/>
</dbReference>
<evidence type="ECO:0000259" key="10">
    <source>
        <dbReference type="Pfam" id="PF07687"/>
    </source>
</evidence>
<dbReference type="AlphaFoldDB" id="A0A916Q9W3"/>